<dbReference type="PROSITE" id="PS50943">
    <property type="entry name" value="HTH_CROC1"/>
    <property type="match status" value="1"/>
</dbReference>
<name>A0A6P1W269_9BACT</name>
<accession>A0A6P1W269</accession>
<keyword evidence="1" id="KW-0805">Transcription regulation</keyword>
<dbReference type="EMBL" id="CP045997">
    <property type="protein sequence ID" value="QHV97766.1"/>
    <property type="molecule type" value="Genomic_DNA"/>
</dbReference>
<evidence type="ECO:0000259" key="4">
    <source>
        <dbReference type="PROSITE" id="PS50943"/>
    </source>
</evidence>
<dbReference type="RefSeq" id="WP_162388177.1">
    <property type="nucleotide sequence ID" value="NZ_CP045997.1"/>
</dbReference>
<dbReference type="CDD" id="cd00093">
    <property type="entry name" value="HTH_XRE"/>
    <property type="match status" value="1"/>
</dbReference>
<feature type="domain" description="HTH cro/C1-type" evidence="4">
    <location>
        <begin position="7"/>
        <end position="61"/>
    </location>
</feature>
<dbReference type="Gene3D" id="2.10.109.10">
    <property type="entry name" value="Umud Fragment, subunit A"/>
    <property type="match status" value="1"/>
</dbReference>
<keyword evidence="2" id="KW-0238">DNA-binding</keyword>
<dbReference type="InterPro" id="IPR039418">
    <property type="entry name" value="LexA-like"/>
</dbReference>
<proteinExistence type="predicted"/>
<dbReference type="InterPro" id="IPR010982">
    <property type="entry name" value="Lambda_DNA-bd_dom_sf"/>
</dbReference>
<sequence length="265" mass="29772">MYIADNLVVLRNYHKLTQVEVAQLIGIGRTTLTGYEKGEHYPTIDVAIQIATLYKVTVEALLYKPMRAMSPRQLEKFIATPDPVLSGQLLQVREVVTSVGPDNEENIELVPLRATMGYVSGGYQDEQFIASLSTFRLPLPDISRNRKYRLFPTEGESMLPIPSGAYVLGEYIEDWYSIKDGTGCVVVSTDGIVIKKITNELAAKSQLRLHSLNPAFTPYELNVSHILELWKFKLFISLDFPDAEPSLSTILGEIRQIKELVQPAR</sequence>
<keyword evidence="3" id="KW-0804">Transcription</keyword>
<dbReference type="Pfam" id="PF01381">
    <property type="entry name" value="HTH_3"/>
    <property type="match status" value="1"/>
</dbReference>
<dbReference type="SMART" id="SM00530">
    <property type="entry name" value="HTH_XRE"/>
    <property type="match status" value="1"/>
</dbReference>
<dbReference type="GO" id="GO:0003677">
    <property type="term" value="F:DNA binding"/>
    <property type="evidence" value="ECO:0007669"/>
    <property type="project" value="UniProtKB-KW"/>
</dbReference>
<dbReference type="InterPro" id="IPR015927">
    <property type="entry name" value="Peptidase_S24_S26A/B/C"/>
</dbReference>
<organism evidence="5 6">
    <name type="scientific">Spirosoma endbachense</name>
    <dbReference type="NCBI Taxonomy" id="2666025"/>
    <lineage>
        <taxon>Bacteria</taxon>
        <taxon>Pseudomonadati</taxon>
        <taxon>Bacteroidota</taxon>
        <taxon>Cytophagia</taxon>
        <taxon>Cytophagales</taxon>
        <taxon>Cytophagaceae</taxon>
        <taxon>Spirosoma</taxon>
    </lineage>
</organism>
<dbReference type="Pfam" id="PF00717">
    <property type="entry name" value="Peptidase_S24"/>
    <property type="match status" value="1"/>
</dbReference>
<reference evidence="5 6" key="1">
    <citation type="submission" date="2019-11" db="EMBL/GenBank/DDBJ databases">
        <title>Spirosoma endbachense sp. nov., isolated from a natural salt meadow.</title>
        <authorList>
            <person name="Rojas J."/>
            <person name="Ambika Manirajan B."/>
            <person name="Ratering S."/>
            <person name="Suarez C."/>
            <person name="Geissler-Plaum R."/>
            <person name="Schnell S."/>
        </authorList>
    </citation>
    <scope>NUCLEOTIDE SEQUENCE [LARGE SCALE GENOMIC DNA]</scope>
    <source>
        <strain evidence="5 6">I-24</strain>
    </source>
</reference>
<dbReference type="SUPFAM" id="SSF47413">
    <property type="entry name" value="lambda repressor-like DNA-binding domains"/>
    <property type="match status" value="1"/>
</dbReference>
<keyword evidence="6" id="KW-1185">Reference proteome</keyword>
<dbReference type="InterPro" id="IPR001387">
    <property type="entry name" value="Cro/C1-type_HTH"/>
</dbReference>
<evidence type="ECO:0000313" key="6">
    <source>
        <dbReference type="Proteomes" id="UP000464577"/>
    </source>
</evidence>
<dbReference type="InterPro" id="IPR036286">
    <property type="entry name" value="LexA/Signal_pep-like_sf"/>
</dbReference>
<dbReference type="Gene3D" id="1.10.260.40">
    <property type="entry name" value="lambda repressor-like DNA-binding domains"/>
    <property type="match status" value="1"/>
</dbReference>
<gene>
    <name evidence="5" type="ORF">GJR95_23375</name>
</gene>
<dbReference type="PANTHER" id="PTHR40661:SF3">
    <property type="entry name" value="FELS-1 PROPHAGE TRANSCRIPTIONAL REGULATOR"/>
    <property type="match status" value="1"/>
</dbReference>
<dbReference type="Proteomes" id="UP000464577">
    <property type="component" value="Chromosome"/>
</dbReference>
<dbReference type="KEGG" id="senf:GJR95_23375"/>
<dbReference type="SUPFAM" id="SSF51306">
    <property type="entry name" value="LexA/Signal peptidase"/>
    <property type="match status" value="1"/>
</dbReference>
<dbReference type="PANTHER" id="PTHR40661">
    <property type="match status" value="1"/>
</dbReference>
<evidence type="ECO:0000256" key="1">
    <source>
        <dbReference type="ARBA" id="ARBA00023015"/>
    </source>
</evidence>
<protein>
    <submittedName>
        <fullName evidence="5">Helix-turn-helix domain-containing protein</fullName>
    </submittedName>
</protein>
<evidence type="ECO:0000256" key="2">
    <source>
        <dbReference type="ARBA" id="ARBA00023125"/>
    </source>
</evidence>
<dbReference type="AlphaFoldDB" id="A0A6P1W269"/>
<evidence type="ECO:0000256" key="3">
    <source>
        <dbReference type="ARBA" id="ARBA00023163"/>
    </source>
</evidence>
<evidence type="ECO:0000313" key="5">
    <source>
        <dbReference type="EMBL" id="QHV97766.1"/>
    </source>
</evidence>
<dbReference type="CDD" id="cd06529">
    <property type="entry name" value="S24_LexA-like"/>
    <property type="match status" value="1"/>
</dbReference>